<organism evidence="2 3">
    <name type="scientific">Sulfurimicrobium lacus</name>
    <dbReference type="NCBI Taxonomy" id="2715678"/>
    <lineage>
        <taxon>Bacteria</taxon>
        <taxon>Pseudomonadati</taxon>
        <taxon>Pseudomonadota</taxon>
        <taxon>Betaproteobacteria</taxon>
        <taxon>Nitrosomonadales</taxon>
        <taxon>Sulfuricellaceae</taxon>
        <taxon>Sulfurimicrobium</taxon>
    </lineage>
</organism>
<dbReference type="PANTHER" id="PTHR36966:SF1">
    <property type="entry name" value="REP-ASSOCIATED TYROSINE TRANSPOSASE"/>
    <property type="match status" value="1"/>
</dbReference>
<dbReference type="InterPro" id="IPR002686">
    <property type="entry name" value="Transposase_17"/>
</dbReference>
<dbReference type="KEGG" id="slac:SKTS_34370"/>
<accession>A0A6F8VHA6</accession>
<dbReference type="AlphaFoldDB" id="A0A6F8VHA6"/>
<dbReference type="SUPFAM" id="SSF143422">
    <property type="entry name" value="Transposase IS200-like"/>
    <property type="match status" value="1"/>
</dbReference>
<dbReference type="InterPro" id="IPR052715">
    <property type="entry name" value="RAYT_transposase"/>
</dbReference>
<dbReference type="Proteomes" id="UP000502260">
    <property type="component" value="Chromosome"/>
</dbReference>
<reference evidence="3" key="1">
    <citation type="submission" date="2020-03" db="EMBL/GenBank/DDBJ databases">
        <title>Complete genome sequence of sulfur-oxidizing bacterium skT11.</title>
        <authorList>
            <person name="Kanda M."/>
            <person name="Kojima H."/>
            <person name="Fukui M."/>
        </authorList>
    </citation>
    <scope>NUCLEOTIDE SEQUENCE [LARGE SCALE GENOMIC DNA]</scope>
    <source>
        <strain evidence="3">skT11</strain>
    </source>
</reference>
<dbReference type="PANTHER" id="PTHR36966">
    <property type="entry name" value="REP-ASSOCIATED TYROSINE TRANSPOSASE"/>
    <property type="match status" value="1"/>
</dbReference>
<feature type="domain" description="Transposase IS200-like" evidence="1">
    <location>
        <begin position="9"/>
        <end position="132"/>
    </location>
</feature>
<dbReference type="Gene3D" id="3.30.70.1290">
    <property type="entry name" value="Transposase IS200-like"/>
    <property type="match status" value="1"/>
</dbReference>
<dbReference type="GO" id="GO:0006313">
    <property type="term" value="P:DNA transposition"/>
    <property type="evidence" value="ECO:0007669"/>
    <property type="project" value="InterPro"/>
</dbReference>
<keyword evidence="3" id="KW-1185">Reference proteome</keyword>
<dbReference type="RefSeq" id="WP_173068152.1">
    <property type="nucleotide sequence ID" value="NZ_AP022853.1"/>
</dbReference>
<dbReference type="NCBIfam" id="NF047646">
    <property type="entry name" value="REP_Tyr_transpos"/>
    <property type="match status" value="1"/>
</dbReference>
<evidence type="ECO:0000313" key="3">
    <source>
        <dbReference type="Proteomes" id="UP000502260"/>
    </source>
</evidence>
<dbReference type="SMART" id="SM01321">
    <property type="entry name" value="Y1_Tnp"/>
    <property type="match status" value="1"/>
</dbReference>
<name>A0A6F8VHA6_9PROT</name>
<evidence type="ECO:0000259" key="1">
    <source>
        <dbReference type="SMART" id="SM01321"/>
    </source>
</evidence>
<evidence type="ECO:0000313" key="2">
    <source>
        <dbReference type="EMBL" id="BCB28551.1"/>
    </source>
</evidence>
<dbReference type="EMBL" id="AP022853">
    <property type="protein sequence ID" value="BCB28551.1"/>
    <property type="molecule type" value="Genomic_DNA"/>
</dbReference>
<proteinExistence type="predicted"/>
<dbReference type="GO" id="GO:0043565">
    <property type="term" value="F:sequence-specific DNA binding"/>
    <property type="evidence" value="ECO:0007669"/>
    <property type="project" value="TreeGrafter"/>
</dbReference>
<dbReference type="InterPro" id="IPR036515">
    <property type="entry name" value="Transposase_17_sf"/>
</dbReference>
<dbReference type="GO" id="GO:0004803">
    <property type="term" value="F:transposase activity"/>
    <property type="evidence" value="ECO:0007669"/>
    <property type="project" value="InterPro"/>
</dbReference>
<sequence length="175" mass="20490">MSNYRRSLIPGGTFFFTVALADRHSSTLVDHIDHLRSVYSKVQRKRPFQTVAICILPEHLHAIWTMPPDDADYPLRWNLIKAGFSRALPPAKFRCASKEGKREKGIWQRRYWEHQIRDETDLRQHVDYIHANPLKHVLVKHVKDWPHSSFHRFVAQGDLPADWAGASMDEHDYGE</sequence>
<protein>
    <submittedName>
        <fullName evidence="2">Transposase</fullName>
    </submittedName>
</protein>
<gene>
    <name evidence="2" type="ORF">SKTS_34370</name>
</gene>